<proteinExistence type="predicted"/>
<dbReference type="EMBL" id="CP088280">
    <property type="protein sequence ID" value="UGX92620.1"/>
    <property type="molecule type" value="Genomic_DNA"/>
</dbReference>
<name>A0A7Z0QBH1_9BRAD</name>
<protein>
    <submittedName>
        <fullName evidence="1">Uncharacterized protein</fullName>
    </submittedName>
</protein>
<dbReference type="Proteomes" id="UP000564836">
    <property type="component" value="Chromosome"/>
</dbReference>
<dbReference type="AlphaFoldDB" id="A0A7Z0QBH1"/>
<reference evidence="1" key="2">
    <citation type="submission" date="2020-06" db="EMBL/GenBank/DDBJ databases">
        <title>Whole Genome Sequence of Bradyrhizobium sp. Strain 323S2.</title>
        <authorList>
            <person name="Bromfield E.S.P."/>
        </authorList>
    </citation>
    <scope>NUCLEOTIDE SEQUENCE [LARGE SCALE GENOMIC DNA]</scope>
    <source>
        <strain evidence="1">323S2</strain>
    </source>
</reference>
<dbReference type="EMBL" id="JACBFH010000001">
    <property type="protein sequence ID" value="NYY91389.1"/>
    <property type="molecule type" value="Genomic_DNA"/>
</dbReference>
<evidence type="ECO:0000313" key="3">
    <source>
        <dbReference type="Proteomes" id="UP000564836"/>
    </source>
</evidence>
<evidence type="ECO:0000313" key="1">
    <source>
        <dbReference type="EMBL" id="NYY91389.1"/>
    </source>
</evidence>
<evidence type="ECO:0000313" key="2">
    <source>
        <dbReference type="EMBL" id="UGX92620.1"/>
    </source>
</evidence>
<organism evidence="1">
    <name type="scientific">Bradyrhizobium barranii subsp. barranii</name>
    <dbReference type="NCBI Taxonomy" id="2823807"/>
    <lineage>
        <taxon>Bacteria</taxon>
        <taxon>Pseudomonadati</taxon>
        <taxon>Pseudomonadota</taxon>
        <taxon>Alphaproteobacteria</taxon>
        <taxon>Hyphomicrobiales</taxon>
        <taxon>Nitrobacteraceae</taxon>
        <taxon>Bradyrhizobium</taxon>
        <taxon>Bradyrhizobium barranii</taxon>
    </lineage>
</organism>
<accession>A0A7Z0QBH1</accession>
<sequence length="73" mass="8302">MTDAELTPDSLHPAGRLLVAFLPRSLMTAKLMFRWLFFKWRIVALNLPRQTLRMEAWCGPMSPVAARKDVGSS</sequence>
<reference evidence="2 3" key="1">
    <citation type="journal article" date="2017" name="Syst. Appl. Microbiol.">
        <title>Soybeans inoculated with root zone soils of Canadian native legumes harbour diverse and novel Bradyrhizobium spp. that possess agricultural potential.</title>
        <authorList>
            <person name="Bromfield E.S.P."/>
            <person name="Cloutier S."/>
            <person name="Tambong J.T."/>
            <person name="Tran Thi T.V."/>
        </authorList>
    </citation>
    <scope>NUCLEOTIDE SEQUENCE [LARGE SCALE GENOMIC DNA]</scope>
    <source>
        <strain evidence="2 3">323S2</strain>
    </source>
</reference>
<reference evidence="2 3" key="3">
    <citation type="journal article" date="2022" name="Int. J. Syst. Evol. Microbiol.">
        <title>Strains of Bradyrhizobium barranii sp. nov. associated with legumes native to Canada are symbionts of soybeans and belong to different subspecies (subsp. barranii subsp. nov. and subsp. apii subsp. nov.) and symbiovars (sv. glycinearum and sv. septentrionale).</title>
        <authorList>
            <person name="Bromfield E.S.P."/>
            <person name="Cloutier S."/>
            <person name="Wasai-Hara S."/>
            <person name="Minamisawa K."/>
        </authorList>
    </citation>
    <scope>NUCLEOTIDE SEQUENCE [LARGE SCALE GENOMIC DNA]</scope>
    <source>
        <strain evidence="2 3">323S2</strain>
    </source>
</reference>
<gene>
    <name evidence="2" type="ORF">G6321_00044385</name>
    <name evidence="1" type="ORF">G6321_23995</name>
</gene>
<dbReference type="RefSeq" id="WP_166349137.1">
    <property type="nucleotide sequence ID" value="NZ_CP088280.1"/>
</dbReference>